<accession>A0A1I4V6U8</accession>
<protein>
    <submittedName>
        <fullName evidence="1">Uncharacterized protein</fullName>
    </submittedName>
</protein>
<organism evidence="1 2">
    <name type="scientific">Methylobacterium pseudosasicola</name>
    <dbReference type="NCBI Taxonomy" id="582667"/>
    <lineage>
        <taxon>Bacteria</taxon>
        <taxon>Pseudomonadati</taxon>
        <taxon>Pseudomonadota</taxon>
        <taxon>Alphaproteobacteria</taxon>
        <taxon>Hyphomicrobiales</taxon>
        <taxon>Methylobacteriaceae</taxon>
        <taxon>Methylobacterium</taxon>
    </lineage>
</organism>
<reference evidence="2" key="1">
    <citation type="submission" date="2016-10" db="EMBL/GenBank/DDBJ databases">
        <authorList>
            <person name="Varghese N."/>
            <person name="Submissions S."/>
        </authorList>
    </citation>
    <scope>NUCLEOTIDE SEQUENCE [LARGE SCALE GENOMIC DNA]</scope>
    <source>
        <strain evidence="2">BL36</strain>
    </source>
</reference>
<dbReference type="STRING" id="582667.SAMN05192568_10894"/>
<dbReference type="Proteomes" id="UP000199048">
    <property type="component" value="Unassembled WGS sequence"/>
</dbReference>
<proteinExistence type="predicted"/>
<gene>
    <name evidence="1" type="ORF">SAMN05192568_10894</name>
</gene>
<dbReference type="RefSeq" id="WP_167367902.1">
    <property type="nucleotide sequence ID" value="NZ_FOTK01000089.1"/>
</dbReference>
<dbReference type="EMBL" id="FOTK01000089">
    <property type="protein sequence ID" value="SFM96936.1"/>
    <property type="molecule type" value="Genomic_DNA"/>
</dbReference>
<sequence length="138" mass="14783">MQADPEVLRGLAARCKTAKGPDRRLDYEVFQAFARKDAANFWDPDAGHFYTSSSDEVIALAERVLPAIKAFSANSPASSGWKLTFFRGMTPTSAPYGHWEANIRKHASDGATADGKTLPLAILGALLTALSAEGAQDV</sequence>
<name>A0A1I4V6U8_9HYPH</name>
<dbReference type="AlphaFoldDB" id="A0A1I4V6U8"/>
<keyword evidence="2" id="KW-1185">Reference proteome</keyword>
<evidence type="ECO:0000313" key="1">
    <source>
        <dbReference type="EMBL" id="SFM96936.1"/>
    </source>
</evidence>
<evidence type="ECO:0000313" key="2">
    <source>
        <dbReference type="Proteomes" id="UP000199048"/>
    </source>
</evidence>